<dbReference type="AlphaFoldDB" id="B4PZZ8"/>
<comment type="similarity">
    <text evidence="1">Belongs to the FAM136 family.</text>
</comment>
<dbReference type="eggNOG" id="KOG3377">
    <property type="taxonomic scope" value="Eukaryota"/>
</dbReference>
<organism evidence="2 3">
    <name type="scientific">Drosophila yakuba</name>
    <name type="common">Fruit fly</name>
    <dbReference type="NCBI Taxonomy" id="7245"/>
    <lineage>
        <taxon>Eukaryota</taxon>
        <taxon>Metazoa</taxon>
        <taxon>Ecdysozoa</taxon>
        <taxon>Arthropoda</taxon>
        <taxon>Hexapoda</taxon>
        <taxon>Insecta</taxon>
        <taxon>Pterygota</taxon>
        <taxon>Neoptera</taxon>
        <taxon>Endopterygota</taxon>
        <taxon>Diptera</taxon>
        <taxon>Brachycera</taxon>
        <taxon>Muscomorpha</taxon>
        <taxon>Ephydroidea</taxon>
        <taxon>Drosophilidae</taxon>
        <taxon>Drosophila</taxon>
        <taxon>Sophophora</taxon>
    </lineage>
</organism>
<dbReference type="HOGENOM" id="CLU_110442_1_0_1"/>
<sequence length="168" mass="19299">MIKSQWHGVFPSQNYSNANHKRLSYIFHIKLYTNNEMDNCDHSSSEEQRERVDNAILTAMEDLDRDYLRKLQIEMHTCATACCADADANAEAVERCVDRCQIRLTRARCFVQQGISDFENRLEKCIQQCRLHGSAYGSERCSSNCVDSHVGSLPEMLRAMRDTLEKGV</sequence>
<gene>
    <name evidence="2" type="primary">Dyak\GE17426</name>
    <name evidence="2" type="synonym">dyak_GLEANR_18757</name>
    <name evidence="2" type="synonym">GE17426</name>
    <name evidence="2" type="ORF">Dyak_GE17426</name>
</gene>
<evidence type="ECO:0000313" key="3">
    <source>
        <dbReference type="Proteomes" id="UP000002282"/>
    </source>
</evidence>
<evidence type="ECO:0008006" key="4">
    <source>
        <dbReference type="Google" id="ProtNLM"/>
    </source>
</evidence>
<reference evidence="2 3" key="1">
    <citation type="journal article" date="2007" name="Nature">
        <title>Evolution of genes and genomes on the Drosophila phylogeny.</title>
        <authorList>
            <consortium name="Drosophila 12 Genomes Consortium"/>
            <person name="Clark A.G."/>
            <person name="Eisen M.B."/>
            <person name="Smith D.R."/>
            <person name="Bergman C.M."/>
            <person name="Oliver B."/>
            <person name="Markow T.A."/>
            <person name="Kaufman T.C."/>
            <person name="Kellis M."/>
            <person name="Gelbart W."/>
            <person name="Iyer V.N."/>
            <person name="Pollard D.A."/>
            <person name="Sackton T.B."/>
            <person name="Larracuente A.M."/>
            <person name="Singh N.D."/>
            <person name="Abad J.P."/>
            <person name="Abt D.N."/>
            <person name="Adryan B."/>
            <person name="Aguade M."/>
            <person name="Akashi H."/>
            <person name="Anderson W.W."/>
            <person name="Aquadro C.F."/>
            <person name="Ardell D.H."/>
            <person name="Arguello R."/>
            <person name="Artieri C.G."/>
            <person name="Barbash D.A."/>
            <person name="Barker D."/>
            <person name="Barsanti P."/>
            <person name="Batterham P."/>
            <person name="Batzoglou S."/>
            <person name="Begun D."/>
            <person name="Bhutkar A."/>
            <person name="Blanco E."/>
            <person name="Bosak S.A."/>
            <person name="Bradley R.K."/>
            <person name="Brand A.D."/>
            <person name="Brent M.R."/>
            <person name="Brooks A.N."/>
            <person name="Brown R.H."/>
            <person name="Butlin R.K."/>
            <person name="Caggese C."/>
            <person name="Calvi B.R."/>
            <person name="Bernardo de Carvalho A."/>
            <person name="Caspi A."/>
            <person name="Castrezana S."/>
            <person name="Celniker S.E."/>
            <person name="Chang J.L."/>
            <person name="Chapple C."/>
            <person name="Chatterji S."/>
            <person name="Chinwalla A."/>
            <person name="Civetta A."/>
            <person name="Clifton S.W."/>
            <person name="Comeron J.M."/>
            <person name="Costello J.C."/>
            <person name="Coyne J.A."/>
            <person name="Daub J."/>
            <person name="David R.G."/>
            <person name="Delcher A.L."/>
            <person name="Delehaunty K."/>
            <person name="Do C.B."/>
            <person name="Ebling H."/>
            <person name="Edwards K."/>
            <person name="Eickbush T."/>
            <person name="Evans J.D."/>
            <person name="Filipski A."/>
            <person name="Findeiss S."/>
            <person name="Freyhult E."/>
            <person name="Fulton L."/>
            <person name="Fulton R."/>
            <person name="Garcia A.C."/>
            <person name="Gardiner A."/>
            <person name="Garfield D.A."/>
            <person name="Garvin B.E."/>
            <person name="Gibson G."/>
            <person name="Gilbert D."/>
            <person name="Gnerre S."/>
            <person name="Godfrey J."/>
            <person name="Good R."/>
            <person name="Gotea V."/>
            <person name="Gravely B."/>
            <person name="Greenberg A.J."/>
            <person name="Griffiths-Jones S."/>
            <person name="Gross S."/>
            <person name="Guigo R."/>
            <person name="Gustafson E.A."/>
            <person name="Haerty W."/>
            <person name="Hahn M.W."/>
            <person name="Halligan D.L."/>
            <person name="Halpern A.L."/>
            <person name="Halter G.M."/>
            <person name="Han M.V."/>
            <person name="Heger A."/>
            <person name="Hillier L."/>
            <person name="Hinrichs A.S."/>
            <person name="Holmes I."/>
            <person name="Hoskins R.A."/>
            <person name="Hubisz M.J."/>
            <person name="Hultmark D."/>
            <person name="Huntley M.A."/>
            <person name="Jaffe D.B."/>
            <person name="Jagadeeshan S."/>
            <person name="Jeck W.R."/>
            <person name="Johnson J."/>
            <person name="Jones C.D."/>
            <person name="Jordan W.C."/>
            <person name="Karpen G.H."/>
            <person name="Kataoka E."/>
            <person name="Keightley P.D."/>
            <person name="Kheradpour P."/>
            <person name="Kirkness E.F."/>
            <person name="Koerich L.B."/>
            <person name="Kristiansen K."/>
            <person name="Kudrna D."/>
            <person name="Kulathinal R.J."/>
            <person name="Kumar S."/>
            <person name="Kwok R."/>
            <person name="Lander E."/>
            <person name="Langley C.H."/>
            <person name="Lapoint R."/>
            <person name="Lazzaro B.P."/>
            <person name="Lee S.J."/>
            <person name="Levesque L."/>
            <person name="Li R."/>
            <person name="Lin C.F."/>
            <person name="Lin M.F."/>
            <person name="Lindblad-Toh K."/>
            <person name="Llopart A."/>
            <person name="Long M."/>
            <person name="Low L."/>
            <person name="Lozovsky E."/>
            <person name="Lu J."/>
            <person name="Luo M."/>
            <person name="Machado C.A."/>
            <person name="Makalowski W."/>
            <person name="Marzo M."/>
            <person name="Matsuda M."/>
            <person name="Matzkin L."/>
            <person name="McAllister B."/>
            <person name="McBride C.S."/>
            <person name="McKernan B."/>
            <person name="McKernan K."/>
            <person name="Mendez-Lago M."/>
            <person name="Minx P."/>
            <person name="Mollenhauer M.U."/>
            <person name="Montooth K."/>
            <person name="Mount S.M."/>
            <person name="Mu X."/>
            <person name="Myers E."/>
            <person name="Negre B."/>
            <person name="Newfeld S."/>
            <person name="Nielsen R."/>
            <person name="Noor M.A."/>
            <person name="O'Grady P."/>
            <person name="Pachter L."/>
            <person name="Papaceit M."/>
            <person name="Parisi M.J."/>
            <person name="Parisi M."/>
            <person name="Parts L."/>
            <person name="Pedersen J.S."/>
            <person name="Pesole G."/>
            <person name="Phillippy A.M."/>
            <person name="Ponting C.P."/>
            <person name="Pop M."/>
            <person name="Porcelli D."/>
            <person name="Powell J.R."/>
            <person name="Prohaska S."/>
            <person name="Pruitt K."/>
            <person name="Puig M."/>
            <person name="Quesneville H."/>
            <person name="Ram K.R."/>
            <person name="Rand D."/>
            <person name="Rasmussen M.D."/>
            <person name="Reed L.K."/>
            <person name="Reenan R."/>
            <person name="Reily A."/>
            <person name="Remington K.A."/>
            <person name="Rieger T.T."/>
            <person name="Ritchie M.G."/>
            <person name="Robin C."/>
            <person name="Rogers Y.H."/>
            <person name="Rohde C."/>
            <person name="Rozas J."/>
            <person name="Rubenfield M.J."/>
            <person name="Ruiz A."/>
            <person name="Russo S."/>
            <person name="Salzberg S.L."/>
            <person name="Sanchez-Gracia A."/>
            <person name="Saranga D.J."/>
            <person name="Sato H."/>
            <person name="Schaeffer S.W."/>
            <person name="Schatz M.C."/>
            <person name="Schlenke T."/>
            <person name="Schwartz R."/>
            <person name="Segarra C."/>
            <person name="Singh R.S."/>
            <person name="Sirot L."/>
            <person name="Sirota M."/>
            <person name="Sisneros N.B."/>
            <person name="Smith C.D."/>
            <person name="Smith T.F."/>
            <person name="Spieth J."/>
            <person name="Stage D.E."/>
            <person name="Stark A."/>
            <person name="Stephan W."/>
            <person name="Strausberg R.L."/>
            <person name="Strempel S."/>
            <person name="Sturgill D."/>
            <person name="Sutton G."/>
            <person name="Sutton G.G."/>
            <person name="Tao W."/>
            <person name="Teichmann S."/>
            <person name="Tobari Y.N."/>
            <person name="Tomimura Y."/>
            <person name="Tsolas J.M."/>
            <person name="Valente V.L."/>
            <person name="Venter E."/>
            <person name="Venter J.C."/>
            <person name="Vicario S."/>
            <person name="Vieira F.G."/>
            <person name="Vilella A.J."/>
            <person name="Villasante A."/>
            <person name="Walenz B."/>
            <person name="Wang J."/>
            <person name="Wasserman M."/>
            <person name="Watts T."/>
            <person name="Wilson D."/>
            <person name="Wilson R.K."/>
            <person name="Wing R.A."/>
            <person name="Wolfner M.F."/>
            <person name="Wong A."/>
            <person name="Wong G.K."/>
            <person name="Wu C.I."/>
            <person name="Wu G."/>
            <person name="Yamamoto D."/>
            <person name="Yang H.P."/>
            <person name="Yang S.P."/>
            <person name="Yorke J.A."/>
            <person name="Yoshida K."/>
            <person name="Zdobnov E."/>
            <person name="Zhang P."/>
            <person name="Zhang Y."/>
            <person name="Zimin A.V."/>
            <person name="Baldwin J."/>
            <person name="Abdouelleil A."/>
            <person name="Abdulkadir J."/>
            <person name="Abebe A."/>
            <person name="Abera B."/>
            <person name="Abreu J."/>
            <person name="Acer S.C."/>
            <person name="Aftuck L."/>
            <person name="Alexander A."/>
            <person name="An P."/>
            <person name="Anderson E."/>
            <person name="Anderson S."/>
            <person name="Arachi H."/>
            <person name="Azer M."/>
            <person name="Bachantsang P."/>
            <person name="Barry A."/>
            <person name="Bayul T."/>
            <person name="Berlin A."/>
            <person name="Bessette D."/>
            <person name="Bloom T."/>
            <person name="Blye J."/>
            <person name="Boguslavskiy L."/>
            <person name="Bonnet C."/>
            <person name="Boukhgalter B."/>
            <person name="Bourzgui I."/>
            <person name="Brown A."/>
            <person name="Cahill P."/>
            <person name="Channer S."/>
            <person name="Cheshatsang Y."/>
            <person name="Chuda L."/>
            <person name="Citroen M."/>
            <person name="Collymore A."/>
            <person name="Cooke P."/>
            <person name="Costello M."/>
            <person name="D'Aco K."/>
            <person name="Daza R."/>
            <person name="De Haan G."/>
            <person name="DeGray S."/>
            <person name="DeMaso C."/>
            <person name="Dhargay N."/>
            <person name="Dooley K."/>
            <person name="Dooley E."/>
            <person name="Doricent M."/>
            <person name="Dorje P."/>
            <person name="Dorjee K."/>
            <person name="Dupes A."/>
            <person name="Elong R."/>
            <person name="Falk J."/>
            <person name="Farina A."/>
            <person name="Faro S."/>
            <person name="Ferguson D."/>
            <person name="Fisher S."/>
            <person name="Foley C.D."/>
            <person name="Franke A."/>
            <person name="Friedrich D."/>
            <person name="Gadbois L."/>
            <person name="Gearin G."/>
            <person name="Gearin C.R."/>
            <person name="Giannoukos G."/>
            <person name="Goode T."/>
            <person name="Graham J."/>
            <person name="Grandbois E."/>
            <person name="Grewal S."/>
            <person name="Gyaltsen K."/>
            <person name="Hafez N."/>
            <person name="Hagos B."/>
            <person name="Hall J."/>
            <person name="Henson C."/>
            <person name="Hollinger A."/>
            <person name="Honan T."/>
            <person name="Huard M.D."/>
            <person name="Hughes L."/>
            <person name="Hurhula B."/>
            <person name="Husby M.E."/>
            <person name="Kamat A."/>
            <person name="Kanga B."/>
            <person name="Kashin S."/>
            <person name="Khazanovich D."/>
            <person name="Kisner P."/>
            <person name="Lance K."/>
            <person name="Lara M."/>
            <person name="Lee W."/>
            <person name="Lennon N."/>
            <person name="Letendre F."/>
            <person name="LeVine R."/>
            <person name="Lipovsky A."/>
            <person name="Liu X."/>
            <person name="Liu J."/>
            <person name="Liu S."/>
            <person name="Lokyitsang T."/>
            <person name="Lokyitsang Y."/>
            <person name="Lubonja R."/>
            <person name="Lui A."/>
            <person name="MacDonald P."/>
            <person name="Magnisalis V."/>
            <person name="Maru K."/>
            <person name="Matthews C."/>
            <person name="McCusker W."/>
            <person name="McDonough S."/>
            <person name="Mehta T."/>
            <person name="Meldrim J."/>
            <person name="Meneus L."/>
            <person name="Mihai O."/>
            <person name="Mihalev A."/>
            <person name="Mihova T."/>
            <person name="Mittelman R."/>
            <person name="Mlenga V."/>
            <person name="Montmayeur A."/>
            <person name="Mulrain L."/>
            <person name="Navidi A."/>
            <person name="Naylor J."/>
            <person name="Negash T."/>
            <person name="Nguyen T."/>
            <person name="Nguyen N."/>
            <person name="Nicol R."/>
            <person name="Norbu C."/>
            <person name="Norbu N."/>
            <person name="Novod N."/>
            <person name="O'Neill B."/>
            <person name="Osman S."/>
            <person name="Markiewicz E."/>
            <person name="Oyono O.L."/>
            <person name="Patti C."/>
            <person name="Phunkhang P."/>
            <person name="Pierre F."/>
            <person name="Priest M."/>
            <person name="Raghuraman S."/>
            <person name="Rege F."/>
            <person name="Reyes R."/>
            <person name="Rise C."/>
            <person name="Rogov P."/>
            <person name="Ross K."/>
            <person name="Ryan E."/>
            <person name="Settipalli S."/>
            <person name="Shea T."/>
            <person name="Sherpa N."/>
            <person name="Shi L."/>
            <person name="Shih D."/>
            <person name="Sparrow T."/>
            <person name="Spaulding J."/>
            <person name="Stalker J."/>
            <person name="Stange-Thomann N."/>
            <person name="Stavropoulos S."/>
            <person name="Stone C."/>
            <person name="Strader C."/>
            <person name="Tesfaye S."/>
            <person name="Thomson T."/>
            <person name="Thoulutsang Y."/>
            <person name="Thoulutsang D."/>
            <person name="Topham K."/>
            <person name="Topping I."/>
            <person name="Tsamla T."/>
            <person name="Vassiliev H."/>
            <person name="Vo A."/>
            <person name="Wangchuk T."/>
            <person name="Wangdi T."/>
            <person name="Weiand M."/>
            <person name="Wilkinson J."/>
            <person name="Wilson A."/>
            <person name="Yadav S."/>
            <person name="Young G."/>
            <person name="Yu Q."/>
            <person name="Zembek L."/>
            <person name="Zhong D."/>
            <person name="Zimmer A."/>
            <person name="Zwirko Z."/>
            <person name="Jaffe D.B."/>
            <person name="Alvarez P."/>
            <person name="Brockman W."/>
            <person name="Butler J."/>
            <person name="Chin C."/>
            <person name="Gnerre S."/>
            <person name="Grabherr M."/>
            <person name="Kleber M."/>
            <person name="Mauceli E."/>
            <person name="MacCallum I."/>
        </authorList>
    </citation>
    <scope>NUCLEOTIDE SEQUENCE [LARGE SCALE GENOMIC DNA]</scope>
    <source>
        <strain evidence="3">Tai18E2 / Tucson 14021-0261.01</strain>
    </source>
</reference>
<dbReference type="PANTHER" id="PTHR21096:SF0">
    <property type="entry name" value="PROTEIN FAM136A"/>
    <property type="match status" value="1"/>
</dbReference>
<accession>B4PZZ8</accession>
<evidence type="ECO:0000313" key="2">
    <source>
        <dbReference type="EMBL" id="EDX02204.2"/>
    </source>
</evidence>
<keyword evidence="3" id="KW-1185">Reference proteome</keyword>
<dbReference type="Pfam" id="PF05811">
    <property type="entry name" value="DUF842"/>
    <property type="match status" value="1"/>
</dbReference>
<dbReference type="PANTHER" id="PTHR21096">
    <property type="entry name" value="PROTEIN FAM136A"/>
    <property type="match status" value="1"/>
</dbReference>
<name>B4PZZ8_DROYA</name>
<dbReference type="OrthoDB" id="9975421at2759"/>
<protein>
    <recommendedName>
        <fullName evidence="4">Protein FAM136A</fullName>
    </recommendedName>
</protein>
<dbReference type="GO" id="GO:0005737">
    <property type="term" value="C:cytoplasm"/>
    <property type="evidence" value="ECO:0007669"/>
    <property type="project" value="TreeGrafter"/>
</dbReference>
<dbReference type="Proteomes" id="UP000002282">
    <property type="component" value="Chromosome X"/>
</dbReference>
<dbReference type="InterPro" id="IPR008560">
    <property type="entry name" value="DUF842_euk"/>
</dbReference>
<dbReference type="EMBL" id="CM000162">
    <property type="protein sequence ID" value="EDX02204.2"/>
    <property type="molecule type" value="Genomic_DNA"/>
</dbReference>
<dbReference type="KEGG" id="dya:Dyak_GE17426"/>
<reference evidence="2 3" key="2">
    <citation type="journal article" date="2007" name="PLoS Biol.">
        <title>Principles of genome evolution in the Drosophila melanogaster species group.</title>
        <authorList>
            <person name="Ranz J.M."/>
            <person name="Maurin D."/>
            <person name="Chan Y.S."/>
            <person name="von Grotthuss M."/>
            <person name="Hillier L.W."/>
            <person name="Roote J."/>
            <person name="Ashburner M."/>
            <person name="Bergman C.M."/>
        </authorList>
    </citation>
    <scope>NUCLEOTIDE SEQUENCE [LARGE SCALE GENOMIC DNA]</scope>
    <source>
        <strain evidence="3">Tai18E2 / Tucson 14021-0261.01</strain>
    </source>
</reference>
<evidence type="ECO:0000256" key="1">
    <source>
        <dbReference type="ARBA" id="ARBA00009952"/>
    </source>
</evidence>
<proteinExistence type="inferred from homology"/>